<protein>
    <submittedName>
        <fullName evidence="1">Uncharacterized protein</fullName>
    </submittedName>
</protein>
<proteinExistence type="predicted"/>
<reference evidence="1 2" key="1">
    <citation type="submission" date="2018-03" db="EMBL/GenBank/DDBJ databases">
        <title>Mesoflavibacter sp. HG37 and Mesoflavibacter sp. HG96 sp.nov., two marine bacteria isolated from seawater of Western Pacific Ocean.</title>
        <authorList>
            <person name="Cheng H."/>
            <person name="Wu Y.-H."/>
            <person name="Guo L.-L."/>
            <person name="Xu X.-W."/>
        </authorList>
    </citation>
    <scope>NUCLEOTIDE SEQUENCE [LARGE SCALE GENOMIC DNA]</scope>
    <source>
        <strain evidence="1 2">KCTC 42117</strain>
    </source>
</reference>
<dbReference type="EMBL" id="PXOT01000027">
    <property type="protein sequence ID" value="PSG86998.1"/>
    <property type="molecule type" value="Genomic_DNA"/>
</dbReference>
<name>A0A2T1N603_9FLAO</name>
<gene>
    <name evidence="1" type="ORF">C7H61_12875</name>
</gene>
<evidence type="ECO:0000313" key="2">
    <source>
        <dbReference type="Proteomes" id="UP000238430"/>
    </source>
</evidence>
<accession>A0A2T1N603</accession>
<comment type="caution">
    <text evidence="1">The sequence shown here is derived from an EMBL/GenBank/DDBJ whole genome shotgun (WGS) entry which is preliminary data.</text>
</comment>
<keyword evidence="2" id="KW-1185">Reference proteome</keyword>
<organism evidence="1 2">
    <name type="scientific">Mesoflavibacter zeaxanthinifaciens subsp. sabulilitoris</name>
    <dbReference type="NCBI Taxonomy" id="1520893"/>
    <lineage>
        <taxon>Bacteria</taxon>
        <taxon>Pseudomonadati</taxon>
        <taxon>Bacteroidota</taxon>
        <taxon>Flavobacteriia</taxon>
        <taxon>Flavobacteriales</taxon>
        <taxon>Flavobacteriaceae</taxon>
        <taxon>Mesoflavibacter</taxon>
    </lineage>
</organism>
<dbReference type="AlphaFoldDB" id="A0A2T1N603"/>
<dbReference type="Proteomes" id="UP000238430">
    <property type="component" value="Unassembled WGS sequence"/>
</dbReference>
<sequence length="348" mass="41006">MIPYPYIIKQNQDSIFLYNHKGLIVDKIISSKIKKHKTVEFKEKHFKILNKKNDSFYAFDLLDSLNFRPFKNGLPNHKNSAKFIQVQSNIDIGTFQNDFKNSVWEYKVVEDENSNPNKDLELKQTIKFNDSNVNILTNYYYQGIKTISESEIKEYNIFKIDDVYFLSYQKEVNNPQTIYQIVNYNSSVITLRDYSSREVKDISFNKTQVNSEDYNQLINESTYYSNCFDGYQGEYYYGEDVTFNKGNEYLMDYLSKDAPISDAKSGYIIIHFNINCKGNVGRFGLIQMDKEFKKTAFSNTLIKHLLNKVRTLNDFPSSNSQMEWLYYKDVHAFLMFKLHNGKIIDLCP</sequence>
<evidence type="ECO:0000313" key="1">
    <source>
        <dbReference type="EMBL" id="PSG86998.1"/>
    </source>
</evidence>